<dbReference type="EMBL" id="BAAAFH010000007">
    <property type="protein sequence ID" value="GAA0875036.1"/>
    <property type="molecule type" value="Genomic_DNA"/>
</dbReference>
<dbReference type="RefSeq" id="WP_343786070.1">
    <property type="nucleotide sequence ID" value="NZ_BAAAFH010000007.1"/>
</dbReference>
<name>A0ABN1MPQ9_9FLAO</name>
<evidence type="ECO:0000313" key="2">
    <source>
        <dbReference type="Proteomes" id="UP001501126"/>
    </source>
</evidence>
<gene>
    <name evidence="1" type="ORF">GCM10009118_14440</name>
</gene>
<protein>
    <submittedName>
        <fullName evidence="1">Uncharacterized protein</fullName>
    </submittedName>
</protein>
<comment type="caution">
    <text evidence="1">The sequence shown here is derived from an EMBL/GenBank/DDBJ whole genome shotgun (WGS) entry which is preliminary data.</text>
</comment>
<evidence type="ECO:0000313" key="1">
    <source>
        <dbReference type="EMBL" id="GAA0875036.1"/>
    </source>
</evidence>
<proteinExistence type="predicted"/>
<accession>A0ABN1MPQ9</accession>
<keyword evidence="2" id="KW-1185">Reference proteome</keyword>
<organism evidence="1 2">
    <name type="scientific">Wandonia haliotis</name>
    <dbReference type="NCBI Taxonomy" id="574963"/>
    <lineage>
        <taxon>Bacteria</taxon>
        <taxon>Pseudomonadati</taxon>
        <taxon>Bacteroidota</taxon>
        <taxon>Flavobacteriia</taxon>
        <taxon>Flavobacteriales</taxon>
        <taxon>Crocinitomicaceae</taxon>
        <taxon>Wandonia</taxon>
    </lineage>
</organism>
<dbReference type="Proteomes" id="UP001501126">
    <property type="component" value="Unassembled WGS sequence"/>
</dbReference>
<sequence>MKDTRFEIDMNLKLTEISEANFKKLDLPTLFEDKLTDRTFGVVSDGRKEYKLGWLSENIKPVIKWISTELCSIGIDLVFVIFEFTTGRIIKTPSLDYFYYNTEIYNGFIYVITELEIIKINISDLAVVETYSLPDYFESIEFNEVIVVVKCVGDEIVKIE</sequence>
<reference evidence="1 2" key="1">
    <citation type="journal article" date="2019" name="Int. J. Syst. Evol. Microbiol.">
        <title>The Global Catalogue of Microorganisms (GCM) 10K type strain sequencing project: providing services to taxonomists for standard genome sequencing and annotation.</title>
        <authorList>
            <consortium name="The Broad Institute Genomics Platform"/>
            <consortium name="The Broad Institute Genome Sequencing Center for Infectious Disease"/>
            <person name="Wu L."/>
            <person name="Ma J."/>
        </authorList>
    </citation>
    <scope>NUCLEOTIDE SEQUENCE [LARGE SCALE GENOMIC DNA]</scope>
    <source>
        <strain evidence="1 2">JCM 16083</strain>
    </source>
</reference>